<dbReference type="PANTHER" id="PTHR47782:SF1">
    <property type="entry name" value="PYRIMIDINE PATHWAY REGULATORY PROTEIN 1"/>
    <property type="match status" value="1"/>
</dbReference>
<evidence type="ECO:0000256" key="5">
    <source>
        <dbReference type="ARBA" id="ARBA00023125"/>
    </source>
</evidence>
<feature type="domain" description="Zn(2)-C6 fungal-type" evidence="8">
    <location>
        <begin position="11"/>
        <end position="40"/>
    </location>
</feature>
<evidence type="ECO:0000259" key="8">
    <source>
        <dbReference type="PROSITE" id="PS50048"/>
    </source>
</evidence>
<gene>
    <name evidence="9" type="ORF">K491DRAFT_415721</name>
</gene>
<dbReference type="InterPro" id="IPR007219">
    <property type="entry name" value="XnlR_reg_dom"/>
</dbReference>
<keyword evidence="6" id="KW-0804">Transcription</keyword>
<keyword evidence="2" id="KW-0479">Metal-binding</keyword>
<dbReference type="EMBL" id="MU004293">
    <property type="protein sequence ID" value="KAF2661503.1"/>
    <property type="molecule type" value="Genomic_DNA"/>
</dbReference>
<dbReference type="CDD" id="cd12148">
    <property type="entry name" value="fungal_TF_MHR"/>
    <property type="match status" value="1"/>
</dbReference>
<evidence type="ECO:0000256" key="7">
    <source>
        <dbReference type="ARBA" id="ARBA00023242"/>
    </source>
</evidence>
<proteinExistence type="predicted"/>
<protein>
    <recommendedName>
        <fullName evidence="8">Zn(2)-C6 fungal-type domain-containing protein</fullName>
    </recommendedName>
</protein>
<evidence type="ECO:0000256" key="2">
    <source>
        <dbReference type="ARBA" id="ARBA00022723"/>
    </source>
</evidence>
<dbReference type="SMART" id="SM00066">
    <property type="entry name" value="GAL4"/>
    <property type="match status" value="1"/>
</dbReference>
<keyword evidence="7" id="KW-0539">Nucleus</keyword>
<dbReference type="InterPro" id="IPR036864">
    <property type="entry name" value="Zn2-C6_fun-type_DNA-bd_sf"/>
</dbReference>
<dbReference type="Pfam" id="PF04082">
    <property type="entry name" value="Fungal_trans"/>
    <property type="match status" value="1"/>
</dbReference>
<dbReference type="InterPro" id="IPR001138">
    <property type="entry name" value="Zn2Cys6_DnaBD"/>
</dbReference>
<keyword evidence="4" id="KW-0805">Transcription regulation</keyword>
<dbReference type="GO" id="GO:0045944">
    <property type="term" value="P:positive regulation of transcription by RNA polymerase II"/>
    <property type="evidence" value="ECO:0007669"/>
    <property type="project" value="TreeGrafter"/>
</dbReference>
<dbReference type="GO" id="GO:0000981">
    <property type="term" value="F:DNA-binding transcription factor activity, RNA polymerase II-specific"/>
    <property type="evidence" value="ECO:0007669"/>
    <property type="project" value="InterPro"/>
</dbReference>
<evidence type="ECO:0000313" key="10">
    <source>
        <dbReference type="Proteomes" id="UP000799324"/>
    </source>
</evidence>
<evidence type="ECO:0000256" key="1">
    <source>
        <dbReference type="ARBA" id="ARBA00004123"/>
    </source>
</evidence>
<evidence type="ECO:0000256" key="4">
    <source>
        <dbReference type="ARBA" id="ARBA00023015"/>
    </source>
</evidence>
<dbReference type="OrthoDB" id="2399539at2759"/>
<evidence type="ECO:0000256" key="6">
    <source>
        <dbReference type="ARBA" id="ARBA00023163"/>
    </source>
</evidence>
<organism evidence="9 10">
    <name type="scientific">Lophiostoma macrostomum CBS 122681</name>
    <dbReference type="NCBI Taxonomy" id="1314788"/>
    <lineage>
        <taxon>Eukaryota</taxon>
        <taxon>Fungi</taxon>
        <taxon>Dikarya</taxon>
        <taxon>Ascomycota</taxon>
        <taxon>Pezizomycotina</taxon>
        <taxon>Dothideomycetes</taxon>
        <taxon>Pleosporomycetidae</taxon>
        <taxon>Pleosporales</taxon>
        <taxon>Lophiostomataceae</taxon>
        <taxon>Lophiostoma</taxon>
    </lineage>
</organism>
<keyword evidence="5" id="KW-0238">DNA-binding</keyword>
<evidence type="ECO:0000313" key="9">
    <source>
        <dbReference type="EMBL" id="KAF2661503.1"/>
    </source>
</evidence>
<dbReference type="InterPro" id="IPR052202">
    <property type="entry name" value="Yeast_MetPath_Reg"/>
</dbReference>
<dbReference type="PANTHER" id="PTHR47782">
    <property type="entry name" value="ZN(II)2CYS6 TRANSCRIPTION FACTOR (EUROFUNG)-RELATED"/>
    <property type="match status" value="1"/>
</dbReference>
<dbReference type="GO" id="GO:0043565">
    <property type="term" value="F:sequence-specific DNA binding"/>
    <property type="evidence" value="ECO:0007669"/>
    <property type="project" value="TreeGrafter"/>
</dbReference>
<dbReference type="Pfam" id="PF00172">
    <property type="entry name" value="Zn_clus"/>
    <property type="match status" value="1"/>
</dbReference>
<dbReference type="PROSITE" id="PS00463">
    <property type="entry name" value="ZN2_CY6_FUNGAL_1"/>
    <property type="match status" value="1"/>
</dbReference>
<dbReference type="SMART" id="SM00906">
    <property type="entry name" value="Fungal_trans"/>
    <property type="match status" value="1"/>
</dbReference>
<dbReference type="SUPFAM" id="SSF57701">
    <property type="entry name" value="Zn2/Cys6 DNA-binding domain"/>
    <property type="match status" value="1"/>
</dbReference>
<reference evidence="9" key="1">
    <citation type="journal article" date="2020" name="Stud. Mycol.">
        <title>101 Dothideomycetes genomes: a test case for predicting lifestyles and emergence of pathogens.</title>
        <authorList>
            <person name="Haridas S."/>
            <person name="Albert R."/>
            <person name="Binder M."/>
            <person name="Bloem J."/>
            <person name="Labutti K."/>
            <person name="Salamov A."/>
            <person name="Andreopoulos B."/>
            <person name="Baker S."/>
            <person name="Barry K."/>
            <person name="Bills G."/>
            <person name="Bluhm B."/>
            <person name="Cannon C."/>
            <person name="Castanera R."/>
            <person name="Culley D."/>
            <person name="Daum C."/>
            <person name="Ezra D."/>
            <person name="Gonzalez J."/>
            <person name="Henrissat B."/>
            <person name="Kuo A."/>
            <person name="Liang C."/>
            <person name="Lipzen A."/>
            <person name="Lutzoni F."/>
            <person name="Magnuson J."/>
            <person name="Mondo S."/>
            <person name="Nolan M."/>
            <person name="Ohm R."/>
            <person name="Pangilinan J."/>
            <person name="Park H.-J."/>
            <person name="Ramirez L."/>
            <person name="Alfaro M."/>
            <person name="Sun H."/>
            <person name="Tritt A."/>
            <person name="Yoshinaga Y."/>
            <person name="Zwiers L.-H."/>
            <person name="Turgeon B."/>
            <person name="Goodwin S."/>
            <person name="Spatafora J."/>
            <person name="Crous P."/>
            <person name="Grigoriev I."/>
        </authorList>
    </citation>
    <scope>NUCLEOTIDE SEQUENCE</scope>
    <source>
        <strain evidence="9">CBS 122681</strain>
    </source>
</reference>
<keyword evidence="3" id="KW-0862">Zinc</keyword>
<dbReference type="Gene3D" id="4.10.240.10">
    <property type="entry name" value="Zn(2)-C6 fungal-type DNA-binding domain"/>
    <property type="match status" value="1"/>
</dbReference>
<comment type="subcellular location">
    <subcellularLocation>
        <location evidence="1">Nucleus</location>
    </subcellularLocation>
</comment>
<dbReference type="PROSITE" id="PS50048">
    <property type="entry name" value="ZN2_CY6_FUNGAL_2"/>
    <property type="match status" value="1"/>
</dbReference>
<sequence length="695" mass="77370">MSTECQRAVLSCSRCRKRKSKCDRKLPACSQCVASKTECTGFSVTPVSADVPRSVVRHLEYEIARLETELAHSGHLDAFNGADILLQMPTRVSRDEVEEFNQPRPLTSRTMSIHEEGTSPIPTVDRLTQSIILSSPVQSMVSSTLPQGPGLTDLVSHVRMGLTPSSASAIVQSSISNEVTRSLGHIASISIPVNKTIELRVLRSMPSDIVQSLAQKFVQQVLPQYPFFHEATLWSIISQVTEQLRRHHELENVSPSSTSLSPDYNFLIIYLILAISVTLGSTKGGHESRCIALSASLFEEGIKHLCSDMHIPSDLAGLQLNLLILLYATINPRSANVWILSGAVMRSCLELGLHRESPESTISDAFTVELRRRLFWSAYCMDRSICSALQRPLSIPDAAIDAQFPSAFAESESRLPSLGIIYYHQLLSEMVHIHFQGEPLGEGVTWDAWIDMMDGRLRGWYADSCTEAGNNELVEFALSRGLMILHRPSPRMPMPSEESLRIAFESAAASARSHKDHIFTGFFRRPWMSAHHTLEAAVILLFCLRHACDAISRKFTAGQIFEMSKLFTANFLAIASQGWSEVSNYAGVYERLLGSLLEAVFSPSKNPLEHFGPAQDAELARLLYPGPAHLEKLRFGRTPIEECSPFDFSLFNFDQEMLGFDGMPTLSNDTGDFGSSFDWNYLDQNLRFDDMGLIF</sequence>
<dbReference type="GO" id="GO:0005634">
    <property type="term" value="C:nucleus"/>
    <property type="evidence" value="ECO:0007669"/>
    <property type="project" value="UniProtKB-SubCell"/>
</dbReference>
<accession>A0A6A6TRE0</accession>
<dbReference type="GO" id="GO:0008270">
    <property type="term" value="F:zinc ion binding"/>
    <property type="evidence" value="ECO:0007669"/>
    <property type="project" value="InterPro"/>
</dbReference>
<dbReference type="GO" id="GO:0006351">
    <property type="term" value="P:DNA-templated transcription"/>
    <property type="evidence" value="ECO:0007669"/>
    <property type="project" value="InterPro"/>
</dbReference>
<keyword evidence="10" id="KW-1185">Reference proteome</keyword>
<evidence type="ECO:0000256" key="3">
    <source>
        <dbReference type="ARBA" id="ARBA00022833"/>
    </source>
</evidence>
<dbReference type="Proteomes" id="UP000799324">
    <property type="component" value="Unassembled WGS sequence"/>
</dbReference>
<name>A0A6A6TRE0_9PLEO</name>
<dbReference type="CDD" id="cd00067">
    <property type="entry name" value="GAL4"/>
    <property type="match status" value="1"/>
</dbReference>
<dbReference type="AlphaFoldDB" id="A0A6A6TRE0"/>